<comment type="caution">
    <text evidence="3">The sequence shown here is derived from an EMBL/GenBank/DDBJ whole genome shotgun (WGS) entry which is preliminary data.</text>
</comment>
<feature type="region of interest" description="Disordered" evidence="1">
    <location>
        <begin position="534"/>
        <end position="557"/>
    </location>
</feature>
<feature type="transmembrane region" description="Helical" evidence="2">
    <location>
        <begin position="150"/>
        <end position="175"/>
    </location>
</feature>
<gene>
    <name evidence="3" type="ORF">B0J15DRAFT_181548</name>
</gene>
<dbReference type="OrthoDB" id="5427664at2759"/>
<feature type="transmembrane region" description="Helical" evidence="2">
    <location>
        <begin position="287"/>
        <end position="308"/>
    </location>
</feature>
<keyword evidence="2" id="KW-0812">Transmembrane</keyword>
<feature type="transmembrane region" description="Helical" evidence="2">
    <location>
        <begin position="478"/>
        <end position="496"/>
    </location>
</feature>
<evidence type="ECO:0000313" key="4">
    <source>
        <dbReference type="Proteomes" id="UP000736672"/>
    </source>
</evidence>
<reference evidence="3" key="1">
    <citation type="journal article" date="2021" name="Nat. Commun.">
        <title>Genetic determinants of endophytism in the Arabidopsis root mycobiome.</title>
        <authorList>
            <person name="Mesny F."/>
            <person name="Miyauchi S."/>
            <person name="Thiergart T."/>
            <person name="Pickel B."/>
            <person name="Atanasova L."/>
            <person name="Karlsson M."/>
            <person name="Huettel B."/>
            <person name="Barry K.W."/>
            <person name="Haridas S."/>
            <person name="Chen C."/>
            <person name="Bauer D."/>
            <person name="Andreopoulos W."/>
            <person name="Pangilinan J."/>
            <person name="LaButti K."/>
            <person name="Riley R."/>
            <person name="Lipzen A."/>
            <person name="Clum A."/>
            <person name="Drula E."/>
            <person name="Henrissat B."/>
            <person name="Kohler A."/>
            <person name="Grigoriev I.V."/>
            <person name="Martin F.M."/>
            <person name="Hacquard S."/>
        </authorList>
    </citation>
    <scope>NUCLEOTIDE SEQUENCE</scope>
    <source>
        <strain evidence="3">FSSC 5 MPI-SDFR-AT-0091</strain>
    </source>
</reference>
<feature type="region of interest" description="Disordered" evidence="1">
    <location>
        <begin position="420"/>
        <end position="441"/>
    </location>
</feature>
<feature type="transmembrane region" description="Helical" evidence="2">
    <location>
        <begin position="502"/>
        <end position="522"/>
    </location>
</feature>
<dbReference type="InterPro" id="IPR053018">
    <property type="entry name" value="Elsinochrome_Biosynth-Asso"/>
</dbReference>
<organism evidence="3 4">
    <name type="scientific">Fusarium solani</name>
    <name type="common">Filamentous fungus</name>
    <dbReference type="NCBI Taxonomy" id="169388"/>
    <lineage>
        <taxon>Eukaryota</taxon>
        <taxon>Fungi</taxon>
        <taxon>Dikarya</taxon>
        <taxon>Ascomycota</taxon>
        <taxon>Pezizomycotina</taxon>
        <taxon>Sordariomycetes</taxon>
        <taxon>Hypocreomycetidae</taxon>
        <taxon>Hypocreales</taxon>
        <taxon>Nectriaceae</taxon>
        <taxon>Fusarium</taxon>
        <taxon>Fusarium solani species complex</taxon>
    </lineage>
</organism>
<keyword evidence="2" id="KW-0472">Membrane</keyword>
<keyword evidence="2" id="KW-1133">Transmembrane helix</keyword>
<dbReference type="AlphaFoldDB" id="A0A9P9L258"/>
<name>A0A9P9L258_FUSSL</name>
<evidence type="ECO:0000313" key="3">
    <source>
        <dbReference type="EMBL" id="KAH7272570.1"/>
    </source>
</evidence>
<accession>A0A9P9L258</accession>
<protein>
    <submittedName>
        <fullName evidence="3">Uncharacterized protein</fullName>
    </submittedName>
</protein>
<feature type="transmembrane region" description="Helical" evidence="2">
    <location>
        <begin position="328"/>
        <end position="346"/>
    </location>
</feature>
<proteinExistence type="predicted"/>
<evidence type="ECO:0000256" key="1">
    <source>
        <dbReference type="SAM" id="MobiDB-lite"/>
    </source>
</evidence>
<sequence length="557" mass="61845">MNVCPDLSCPGRPKEWLDPDMYGIGIITAFAATAGLALFVSIAAAVRGAIPDYQYGWLDKKLLLKLPAIVRKAPKERPDNLGYQVFLLTLSDQILVTGISYAITMYARICHLSVASFQIGSILIRLSSTVHFCTLAVLKLHFLEHRRQAILRCGLMIVFLGLLFAIDFMASYTIMCDMDKFVFCELYSEEERPEFIVADCLATFLATSLIYWNAIRSIKPPRENDAPEFSTTSTLYLIYSWGNKRGDVDAYLLKKQAALYLADEKDNDTLRQKPNFLKVFRITAPTLLSELYSSIFLELLLATVWFSAPIWDLSINLFGHGSEIAEFSFGQIMPVLLLIVYGVTAVEVGNIKKPRKAAAEDPPASKPIQESCLVVEAPVITESSLSGLDTSLERASFVIDNDGQSSSQAQYLLPESNSSSLEITSTAEPRTSAESSSGLLKIPNRNNTLEMEEGHDSTVHAPERPAHAIDVGMKHVKVATMFSLAIVTLVFGGIIALHLLYFTWMILALTGLLLLLFLKELLVDVVRIHRQSAEHQRSKDMANAHPMNDLLPQDRST</sequence>
<feature type="transmembrane region" description="Helical" evidence="2">
    <location>
        <begin position="115"/>
        <end position="138"/>
    </location>
</feature>
<keyword evidence="4" id="KW-1185">Reference proteome</keyword>
<evidence type="ECO:0000256" key="2">
    <source>
        <dbReference type="SAM" id="Phobius"/>
    </source>
</evidence>
<dbReference type="PANTHER" id="PTHR37577">
    <property type="entry name" value="INTEGRAL MEMBRANE PROTEIN"/>
    <property type="match status" value="1"/>
</dbReference>
<dbReference type="Proteomes" id="UP000736672">
    <property type="component" value="Unassembled WGS sequence"/>
</dbReference>
<feature type="transmembrane region" description="Helical" evidence="2">
    <location>
        <begin position="22"/>
        <end position="46"/>
    </location>
</feature>
<dbReference type="EMBL" id="JAGTJS010000003">
    <property type="protein sequence ID" value="KAH7272570.1"/>
    <property type="molecule type" value="Genomic_DNA"/>
</dbReference>
<feature type="transmembrane region" description="Helical" evidence="2">
    <location>
        <begin position="195"/>
        <end position="214"/>
    </location>
</feature>
<feature type="transmembrane region" description="Helical" evidence="2">
    <location>
        <begin position="81"/>
        <end position="103"/>
    </location>
</feature>
<dbReference type="PANTHER" id="PTHR37577:SF1">
    <property type="entry name" value="INTEGRAL MEMBRANE PROTEIN"/>
    <property type="match status" value="1"/>
</dbReference>